<evidence type="ECO:0000256" key="1">
    <source>
        <dbReference type="ARBA" id="ARBA00022614"/>
    </source>
</evidence>
<dbReference type="InterPro" id="IPR050216">
    <property type="entry name" value="LRR_domain-containing"/>
</dbReference>
<evidence type="ECO:0000313" key="4">
    <source>
        <dbReference type="EMBL" id="KAF9578758.1"/>
    </source>
</evidence>
<dbReference type="Proteomes" id="UP000780801">
    <property type="component" value="Unassembled WGS sequence"/>
</dbReference>
<feature type="compositionally biased region" description="Basic residues" evidence="3">
    <location>
        <begin position="524"/>
        <end position="538"/>
    </location>
</feature>
<protein>
    <recommendedName>
        <fullName evidence="6">Leucine rich repeat-containing protein</fullName>
    </recommendedName>
</protein>
<dbReference type="InterPro" id="IPR032675">
    <property type="entry name" value="LRR_dom_sf"/>
</dbReference>
<feature type="compositionally biased region" description="Basic and acidic residues" evidence="3">
    <location>
        <begin position="376"/>
        <end position="391"/>
    </location>
</feature>
<feature type="region of interest" description="Disordered" evidence="3">
    <location>
        <begin position="231"/>
        <end position="349"/>
    </location>
</feature>
<feature type="non-terminal residue" evidence="4">
    <location>
        <position position="1"/>
    </location>
</feature>
<feature type="compositionally biased region" description="Low complexity" evidence="3">
    <location>
        <begin position="270"/>
        <end position="305"/>
    </location>
</feature>
<keyword evidence="1" id="KW-0433">Leucine-rich repeat</keyword>
<feature type="compositionally biased region" description="Acidic residues" evidence="3">
    <location>
        <begin position="392"/>
        <end position="409"/>
    </location>
</feature>
<proteinExistence type="predicted"/>
<dbReference type="SMART" id="SM00369">
    <property type="entry name" value="LRR_TYP"/>
    <property type="match status" value="4"/>
</dbReference>
<dbReference type="InterPro" id="IPR003591">
    <property type="entry name" value="Leu-rich_rpt_typical-subtyp"/>
</dbReference>
<feature type="compositionally biased region" description="Polar residues" evidence="3">
    <location>
        <begin position="918"/>
        <end position="948"/>
    </location>
</feature>
<feature type="region of interest" description="Disordered" evidence="3">
    <location>
        <begin position="190"/>
        <end position="210"/>
    </location>
</feature>
<feature type="region of interest" description="Disordered" evidence="3">
    <location>
        <begin position="478"/>
        <end position="571"/>
    </location>
</feature>
<evidence type="ECO:0000313" key="5">
    <source>
        <dbReference type="Proteomes" id="UP000780801"/>
    </source>
</evidence>
<accession>A0A9P6FNP1</accession>
<gene>
    <name evidence="4" type="ORF">BGW38_005291</name>
</gene>
<reference evidence="4" key="1">
    <citation type="journal article" date="2020" name="Fungal Divers.">
        <title>Resolving the Mortierellaceae phylogeny through synthesis of multi-gene phylogenetics and phylogenomics.</title>
        <authorList>
            <person name="Vandepol N."/>
            <person name="Liber J."/>
            <person name="Desiro A."/>
            <person name="Na H."/>
            <person name="Kennedy M."/>
            <person name="Barry K."/>
            <person name="Grigoriev I.V."/>
            <person name="Miller A.N."/>
            <person name="O'Donnell K."/>
            <person name="Stajich J.E."/>
            <person name="Bonito G."/>
        </authorList>
    </citation>
    <scope>NUCLEOTIDE SEQUENCE</scope>
    <source>
        <strain evidence="4">KOD1015</strain>
    </source>
</reference>
<dbReference type="Gene3D" id="3.80.10.10">
    <property type="entry name" value="Ribonuclease Inhibitor"/>
    <property type="match status" value="1"/>
</dbReference>
<dbReference type="OrthoDB" id="660555at2759"/>
<dbReference type="InterPro" id="IPR001611">
    <property type="entry name" value="Leu-rich_rpt"/>
</dbReference>
<dbReference type="SUPFAM" id="SSF52047">
    <property type="entry name" value="RNI-like"/>
    <property type="match status" value="1"/>
</dbReference>
<feature type="compositionally biased region" description="Low complexity" evidence="3">
    <location>
        <begin position="478"/>
        <end position="490"/>
    </location>
</feature>
<organism evidence="4 5">
    <name type="scientific">Lunasporangiospora selenospora</name>
    <dbReference type="NCBI Taxonomy" id="979761"/>
    <lineage>
        <taxon>Eukaryota</taxon>
        <taxon>Fungi</taxon>
        <taxon>Fungi incertae sedis</taxon>
        <taxon>Mucoromycota</taxon>
        <taxon>Mortierellomycotina</taxon>
        <taxon>Mortierellomycetes</taxon>
        <taxon>Mortierellales</taxon>
        <taxon>Mortierellaceae</taxon>
        <taxon>Lunasporangiospora</taxon>
    </lineage>
</organism>
<feature type="compositionally biased region" description="Low complexity" evidence="3">
    <location>
        <begin position="1026"/>
        <end position="1055"/>
    </location>
</feature>
<feature type="compositionally biased region" description="Low complexity" evidence="3">
    <location>
        <begin position="562"/>
        <end position="571"/>
    </location>
</feature>
<dbReference type="AlphaFoldDB" id="A0A9P6FNP1"/>
<feature type="compositionally biased region" description="Low complexity" evidence="3">
    <location>
        <begin position="986"/>
        <end position="1003"/>
    </location>
</feature>
<dbReference type="PANTHER" id="PTHR48051">
    <property type="match status" value="1"/>
</dbReference>
<evidence type="ECO:0000256" key="2">
    <source>
        <dbReference type="ARBA" id="ARBA00022737"/>
    </source>
</evidence>
<feature type="region of interest" description="Disordered" evidence="3">
    <location>
        <begin position="978"/>
        <end position="1055"/>
    </location>
</feature>
<dbReference type="EMBL" id="JAABOA010003353">
    <property type="protein sequence ID" value="KAF9578758.1"/>
    <property type="molecule type" value="Genomic_DNA"/>
</dbReference>
<comment type="caution">
    <text evidence="4">The sequence shown here is derived from an EMBL/GenBank/DDBJ whole genome shotgun (WGS) entry which is preliminary data.</text>
</comment>
<evidence type="ECO:0008006" key="6">
    <source>
        <dbReference type="Google" id="ProtNLM"/>
    </source>
</evidence>
<keyword evidence="5" id="KW-1185">Reference proteome</keyword>
<dbReference type="GO" id="GO:0005737">
    <property type="term" value="C:cytoplasm"/>
    <property type="evidence" value="ECO:0007669"/>
    <property type="project" value="TreeGrafter"/>
</dbReference>
<dbReference type="PROSITE" id="PS51450">
    <property type="entry name" value="LRR"/>
    <property type="match status" value="1"/>
</dbReference>
<name>A0A9P6FNP1_9FUNG</name>
<sequence length="1055" mass="113375">MGNTVSREHAKLPFAYTHARREDHVWGSPAFSSSWRRQRLAHRLLLIKNSDNASVTPFPPFRSGSSTFLDNSQAVADGPFSATGFSSGAYADGTGAAPTFATMPFSTSSTSLSAMSTGSDNEEVVSLSSILHQGPESKWHSLDLDMDQLEIATYAVGGDSCDYAALAEDPSPQPTPPLPPMPLPTPVSAMTTGRDLRSTKKKLFRSASCSRSRARAADPIVCLDKRLDLGQGPGAGVAGSGPEHVRRADPETAVTLRSSSAMGSRPRPAPDAAPDATTSKRSSTTPGPSNSSRPSTTSPASSSPTFGRNALNRRRGSLQLPLPLPFRSNDDSNETLAVPRPRSSAQRNTIKRLLHSRQHLYRLDSDSEESFTGIQEDSRQDHCHNRNRDNNVEEDIGDGGGDMDDDNDGDDNKVDNDDQDHAKLDLISALGIEDPSSEAIEVEPFAFFDAHCSHTLQNLTSMQRLHGGIPPDSLYWNSGFSGSAGSGPSSPWRDPDEDEIGQPGSRIGIDEFAGLGPPPDYPHHQNHHSSHHSHHPHHGMTTESEPGILGGRWRLGSRRGSRSGPPAGPLSGSGSMNALLASAATAAAANTAGAWMYGSDGLLPYLPMTDEDVSHLSPLPFSELPNLSSIGLCGHGIVRLSRNIRLLTSATCLQICCNDLCSIPVEIGCLRNLTLLDLSKNSLTQIPDSIRYLTKLVDLKLAFNFIEVLPASIGELVKLTSLTLASNRLVAIPSQIGQLKSLANLDFSDNPLTVLPAEIGRLQMLKRLRVDRCPLQQEFVHSPLHSPPSLLELAARVIVRRRRDLFHDSASSSTMGLLQLLPPHLKSYLRTAKKCSFCDGPYFETSYKRGKMMEKNDHLIPLEYTLCTPHWNTEMERVRLLFCARPITAPPAFVPSPPAAAMVMTAAVVQGTPGGATKQESMTSSYTQTTAPSSRPGSPFSQFRQSGSKQPLAMVATDVIVAPSSHLAMVSPTLTTTSPFDPILHPQQQSSQQSPSQLPGLGQNSSQGHGLGFRIRRRASRQELGTSSNMTGTLSSSSSFPSLTVATAVATTTEP</sequence>
<feature type="region of interest" description="Disordered" evidence="3">
    <location>
        <begin position="367"/>
        <end position="418"/>
    </location>
</feature>
<keyword evidence="2" id="KW-0677">Repeat</keyword>
<dbReference type="Pfam" id="PF00560">
    <property type="entry name" value="LRR_1"/>
    <property type="match status" value="1"/>
</dbReference>
<feature type="region of interest" description="Disordered" evidence="3">
    <location>
        <begin position="914"/>
        <end position="948"/>
    </location>
</feature>
<dbReference type="PANTHER" id="PTHR48051:SF1">
    <property type="entry name" value="RAS SUPPRESSOR PROTEIN 1"/>
    <property type="match status" value="1"/>
</dbReference>
<evidence type="ECO:0000256" key="3">
    <source>
        <dbReference type="SAM" id="MobiDB-lite"/>
    </source>
</evidence>